<dbReference type="AlphaFoldDB" id="A0A6H9YWE2"/>
<protein>
    <submittedName>
        <fullName evidence="2">Uncharacterized protein</fullName>
    </submittedName>
</protein>
<name>A0A6H9YWE2_9ACTN</name>
<keyword evidence="3" id="KW-1185">Reference proteome</keyword>
<gene>
    <name evidence="2" type="ORF">F8566_28385</name>
</gene>
<feature type="transmembrane region" description="Helical" evidence="1">
    <location>
        <begin position="29"/>
        <end position="49"/>
    </location>
</feature>
<reference evidence="2 3" key="1">
    <citation type="submission" date="2019-09" db="EMBL/GenBank/DDBJ databases">
        <title>Actinomadura physcomitrii sp. nov., a novel actinomycete isolated from moss [Physcomitrium sphaericum (Ludw) Fuernr].</title>
        <authorList>
            <person name="Zhuang X."/>
            <person name="Liu C."/>
        </authorList>
    </citation>
    <scope>NUCLEOTIDE SEQUENCE [LARGE SCALE GENOMIC DNA]</scope>
    <source>
        <strain evidence="2 3">HMC1</strain>
    </source>
</reference>
<keyword evidence="1" id="KW-1133">Transmembrane helix</keyword>
<proteinExistence type="predicted"/>
<comment type="caution">
    <text evidence="2">The sequence shown here is derived from an EMBL/GenBank/DDBJ whole genome shotgun (WGS) entry which is preliminary data.</text>
</comment>
<organism evidence="2 3">
    <name type="scientific">Actinomadura rudentiformis</name>
    <dbReference type="NCBI Taxonomy" id="359158"/>
    <lineage>
        <taxon>Bacteria</taxon>
        <taxon>Bacillati</taxon>
        <taxon>Actinomycetota</taxon>
        <taxon>Actinomycetes</taxon>
        <taxon>Streptosporangiales</taxon>
        <taxon>Thermomonosporaceae</taxon>
        <taxon>Actinomadura</taxon>
    </lineage>
</organism>
<keyword evidence="1" id="KW-0472">Membrane</keyword>
<evidence type="ECO:0000313" key="3">
    <source>
        <dbReference type="Proteomes" id="UP000468735"/>
    </source>
</evidence>
<dbReference type="RefSeq" id="WP_151564900.1">
    <property type="nucleotide sequence ID" value="NZ_WBMT01000014.1"/>
</dbReference>
<dbReference type="OrthoDB" id="9937079at2"/>
<accession>A0A6H9YWE2</accession>
<evidence type="ECO:0000256" key="1">
    <source>
        <dbReference type="SAM" id="Phobius"/>
    </source>
</evidence>
<sequence length="61" mass="6063">MYNSAGVGSLTAGAGGAAAAVPFLGLQAIWIGLATFTLVSACLALGRILPKRTGERADDIS</sequence>
<keyword evidence="1" id="KW-0812">Transmembrane</keyword>
<evidence type="ECO:0000313" key="2">
    <source>
        <dbReference type="EMBL" id="KAB2345188.1"/>
    </source>
</evidence>
<dbReference type="Proteomes" id="UP000468735">
    <property type="component" value="Unassembled WGS sequence"/>
</dbReference>
<dbReference type="EMBL" id="WBMT01000014">
    <property type="protein sequence ID" value="KAB2345188.1"/>
    <property type="molecule type" value="Genomic_DNA"/>
</dbReference>